<evidence type="ECO:0000313" key="2">
    <source>
        <dbReference type="EMBL" id="AUX44264.1"/>
    </source>
</evidence>
<proteinExistence type="predicted"/>
<sequence>MSDALDRVQELLHLHDSAPDKGPRERTVADFLLFDLGVATFALRAQQVEEVIAWRVPLPLPRADPRVSGIIQDRGRIVVILSAPAGEPAVTPLRIVVCRTPRGYLGLPAGKTRCVAAVKVYGELVPGAVVDTSEGVVTFLDVTHLLTASGGAPRPLLASREDRAVELGP</sequence>
<evidence type="ECO:0000313" key="3">
    <source>
        <dbReference type="Proteomes" id="UP000238348"/>
    </source>
</evidence>
<feature type="domain" description="CheW-like" evidence="1">
    <location>
        <begin position="31"/>
        <end position="108"/>
    </location>
</feature>
<dbReference type="GO" id="GO:0007165">
    <property type="term" value="P:signal transduction"/>
    <property type="evidence" value="ECO:0007669"/>
    <property type="project" value="InterPro"/>
</dbReference>
<dbReference type="InterPro" id="IPR002545">
    <property type="entry name" value="CheW-lke_dom"/>
</dbReference>
<organism evidence="2 3">
    <name type="scientific">Sorangium cellulosum</name>
    <name type="common">Polyangium cellulosum</name>
    <dbReference type="NCBI Taxonomy" id="56"/>
    <lineage>
        <taxon>Bacteria</taxon>
        <taxon>Pseudomonadati</taxon>
        <taxon>Myxococcota</taxon>
        <taxon>Polyangia</taxon>
        <taxon>Polyangiales</taxon>
        <taxon>Polyangiaceae</taxon>
        <taxon>Sorangium</taxon>
    </lineage>
</organism>
<dbReference type="Proteomes" id="UP000238348">
    <property type="component" value="Chromosome"/>
</dbReference>
<gene>
    <name evidence="2" type="ORF">SOCE26_057280</name>
</gene>
<dbReference type="SUPFAM" id="SSF50341">
    <property type="entry name" value="CheW-like"/>
    <property type="match status" value="1"/>
</dbReference>
<reference evidence="2 3" key="1">
    <citation type="submission" date="2015-09" db="EMBL/GenBank/DDBJ databases">
        <title>Sorangium comparison.</title>
        <authorList>
            <person name="Zaburannyi N."/>
            <person name="Bunk B."/>
            <person name="Overmann J."/>
            <person name="Mueller R."/>
        </authorList>
    </citation>
    <scope>NUCLEOTIDE SEQUENCE [LARGE SCALE GENOMIC DNA]</scope>
    <source>
        <strain evidence="2 3">So ce26</strain>
    </source>
</reference>
<dbReference type="AlphaFoldDB" id="A0A2L0EY70"/>
<dbReference type="OrthoDB" id="5511341at2"/>
<dbReference type="Pfam" id="PF01584">
    <property type="entry name" value="CheW"/>
    <property type="match status" value="1"/>
</dbReference>
<dbReference type="EMBL" id="CP012673">
    <property type="protein sequence ID" value="AUX44264.1"/>
    <property type="molecule type" value="Genomic_DNA"/>
</dbReference>
<dbReference type="RefSeq" id="WP_104982818.1">
    <property type="nucleotide sequence ID" value="NZ_CP012673.1"/>
</dbReference>
<dbReference type="InterPro" id="IPR036061">
    <property type="entry name" value="CheW-like_dom_sf"/>
</dbReference>
<dbReference type="GO" id="GO:0006935">
    <property type="term" value="P:chemotaxis"/>
    <property type="evidence" value="ECO:0007669"/>
    <property type="project" value="InterPro"/>
</dbReference>
<accession>A0A2L0EY70</accession>
<dbReference type="Gene3D" id="2.30.30.40">
    <property type="entry name" value="SH3 Domains"/>
    <property type="match status" value="1"/>
</dbReference>
<dbReference type="Gene3D" id="2.40.50.180">
    <property type="entry name" value="CheA-289, Domain 4"/>
    <property type="match status" value="1"/>
</dbReference>
<evidence type="ECO:0000259" key="1">
    <source>
        <dbReference type="Pfam" id="PF01584"/>
    </source>
</evidence>
<protein>
    <submittedName>
        <fullName evidence="2">Chemotaxis signal transduction protein</fullName>
    </submittedName>
</protein>
<name>A0A2L0EY70_SORCE</name>